<sequence>MWRKSETGHGDTGPWARPVVWPALLTSVSRSSLLMKSHPVMGTRAGRVLGSLFTLGD</sequence>
<dbReference type="Proteomes" id="UP000233120">
    <property type="component" value="Unassembled WGS sequence"/>
</dbReference>
<dbReference type="Ensembl" id="ENSMNET00000024972.1">
    <property type="protein sequence ID" value="ENSMNEP00000005013.1"/>
    <property type="gene ID" value="ENSMNEG00000022827.1"/>
</dbReference>
<reference evidence="1" key="1">
    <citation type="submission" date="2025-08" db="UniProtKB">
        <authorList>
            <consortium name="Ensembl"/>
        </authorList>
    </citation>
    <scope>IDENTIFICATION</scope>
</reference>
<accession>A0A2K6B0T8</accession>
<evidence type="ECO:0000313" key="2">
    <source>
        <dbReference type="Proteomes" id="UP000233120"/>
    </source>
</evidence>
<name>A0A2K6B0T8_MACNE</name>
<proteinExistence type="predicted"/>
<dbReference type="Bgee" id="ENSMNEG00000022827">
    <property type="expression patterns" value="Expressed in temporal lobe and 10 other cell types or tissues"/>
</dbReference>
<organism evidence="1 2">
    <name type="scientific">Macaca nemestrina</name>
    <name type="common">Pig-tailed macaque</name>
    <dbReference type="NCBI Taxonomy" id="9545"/>
    <lineage>
        <taxon>Eukaryota</taxon>
        <taxon>Metazoa</taxon>
        <taxon>Chordata</taxon>
        <taxon>Craniata</taxon>
        <taxon>Vertebrata</taxon>
        <taxon>Euteleostomi</taxon>
        <taxon>Mammalia</taxon>
        <taxon>Eutheria</taxon>
        <taxon>Euarchontoglires</taxon>
        <taxon>Primates</taxon>
        <taxon>Haplorrhini</taxon>
        <taxon>Catarrhini</taxon>
        <taxon>Cercopithecidae</taxon>
        <taxon>Cercopithecinae</taxon>
        <taxon>Macaca</taxon>
    </lineage>
</organism>
<protein>
    <submittedName>
        <fullName evidence="1">Uncharacterized protein</fullName>
    </submittedName>
</protein>
<evidence type="ECO:0000313" key="1">
    <source>
        <dbReference type="Ensembl" id="ENSMNEP00000005013.1"/>
    </source>
</evidence>
<dbReference type="OMA" id="MWRKNTG"/>
<reference evidence="1" key="2">
    <citation type="submission" date="2025-09" db="UniProtKB">
        <authorList>
            <consortium name="Ensembl"/>
        </authorList>
    </citation>
    <scope>IDENTIFICATION</scope>
</reference>
<keyword evidence="2" id="KW-1185">Reference proteome</keyword>
<dbReference type="AlphaFoldDB" id="A0A2K6B0T8"/>
<dbReference type="GeneTree" id="ENSGT00910000146967"/>